<dbReference type="OrthoDB" id="488825at2"/>
<dbReference type="InterPro" id="IPR032568">
    <property type="entry name" value="DUF4926"/>
</dbReference>
<organism evidence="1 2">
    <name type="scientific">Aphanothece sacrum FPU1</name>
    <dbReference type="NCBI Taxonomy" id="1920663"/>
    <lineage>
        <taxon>Bacteria</taxon>
        <taxon>Bacillati</taxon>
        <taxon>Cyanobacteriota</taxon>
        <taxon>Cyanophyceae</taxon>
        <taxon>Oscillatoriophycideae</taxon>
        <taxon>Chroococcales</taxon>
        <taxon>Aphanothecaceae</taxon>
        <taxon>Aphanothece</taxon>
    </lineage>
</organism>
<dbReference type="RefSeq" id="WP_124973321.1">
    <property type="nucleotide sequence ID" value="NZ_BDQK01000017.1"/>
</dbReference>
<reference evidence="2" key="1">
    <citation type="submission" date="2017-05" db="EMBL/GenBank/DDBJ databases">
        <title>Physiological properties and genetic analysis related to exopolysaccharide production of fresh-water unicellular cyanobacterium Aphanothece sacrum, Suizenji Nori, that has been cultured as a food source in Japan.</title>
        <authorList>
            <person name="Kanesaki Y."/>
            <person name="Yoshikawa S."/>
            <person name="Ohki K."/>
        </authorList>
    </citation>
    <scope>NUCLEOTIDE SEQUENCE [LARGE SCALE GENOMIC DNA]</scope>
    <source>
        <strain evidence="2">FPU1</strain>
    </source>
</reference>
<dbReference type="Proteomes" id="UP000287247">
    <property type="component" value="Unassembled WGS sequence"/>
</dbReference>
<protein>
    <recommendedName>
        <fullName evidence="3">DUF4926 domain-containing protein</fullName>
    </recommendedName>
</protein>
<evidence type="ECO:0000313" key="1">
    <source>
        <dbReference type="EMBL" id="GBF82706.1"/>
    </source>
</evidence>
<dbReference type="EMBL" id="BDQK01000017">
    <property type="protein sequence ID" value="GBF82706.1"/>
    <property type="molecule type" value="Genomic_DNA"/>
</dbReference>
<dbReference type="Pfam" id="PF16277">
    <property type="entry name" value="DUF4926"/>
    <property type="match status" value="1"/>
</dbReference>
<evidence type="ECO:0008006" key="3">
    <source>
        <dbReference type="Google" id="ProtNLM"/>
    </source>
</evidence>
<evidence type="ECO:0000313" key="2">
    <source>
        <dbReference type="Proteomes" id="UP000287247"/>
    </source>
</evidence>
<gene>
    <name evidence="1" type="ORF">AsFPU1_4140</name>
</gene>
<accession>A0A401INA0</accession>
<sequence length="91" mass="10297">MTFPLFSQVQLTEDIPKFNLKKGSVGVIVEHYPMSQEEDGYSVEGLMAQDTVEVTESQIKLIKVEQVQEKASIEAIHYKDLERAIIGKVEN</sequence>
<name>A0A401INA0_APHSA</name>
<comment type="caution">
    <text evidence="1">The sequence shown here is derived from an EMBL/GenBank/DDBJ whole genome shotgun (WGS) entry which is preliminary data.</text>
</comment>
<dbReference type="AlphaFoldDB" id="A0A401INA0"/>
<proteinExistence type="predicted"/>
<keyword evidence="2" id="KW-1185">Reference proteome</keyword>